<dbReference type="AlphaFoldDB" id="A0A0Q3NRM4"/>
<keyword evidence="3" id="KW-1185">Reference proteome</keyword>
<protein>
    <recommendedName>
        <fullName evidence="4">Fatty acid hydroxylase domain-containing protein</fullName>
    </recommendedName>
</protein>
<name>A0A0Q3NRM4_BRADI</name>
<dbReference type="EnsemblPlants" id="KQK20158">
    <property type="protein sequence ID" value="KQK20158"/>
    <property type="gene ID" value="BRADI_1g52713v3"/>
</dbReference>
<reference evidence="2" key="3">
    <citation type="submission" date="2018-08" db="UniProtKB">
        <authorList>
            <consortium name="EnsemblPlants"/>
        </authorList>
    </citation>
    <scope>IDENTIFICATION</scope>
    <source>
        <strain evidence="2">cv. Bd21</strain>
    </source>
</reference>
<dbReference type="OrthoDB" id="1730905at2759"/>
<reference evidence="1 2" key="1">
    <citation type="journal article" date="2010" name="Nature">
        <title>Genome sequencing and analysis of the model grass Brachypodium distachyon.</title>
        <authorList>
            <consortium name="International Brachypodium Initiative"/>
        </authorList>
    </citation>
    <scope>NUCLEOTIDE SEQUENCE [LARGE SCALE GENOMIC DNA]</scope>
    <source>
        <strain evidence="1 2">Bd21</strain>
    </source>
</reference>
<dbReference type="PANTHER" id="PTHR11863">
    <property type="entry name" value="STEROL DESATURASE"/>
    <property type="match status" value="1"/>
</dbReference>
<sequence length="209" mass="24283">MEMFSDEALAVVVPILLCWAYCGLHVALGQSIYMDKYRLHPSAHQDSKNYVSKREVLETALKQQLVQLAMAALVSSKTTHMNLLWSSTTSIKYLLPAVALQMAVAMIWYDRWQYAWHRILHANRFLYCNFHSWHHRLVSPRASIFFFSICTVKVIDNHCGFSLPSSNNSRFWNNADDRFGTYMPYVVEKTPQGMLRIRAPGLDYRRSNE</sequence>
<dbReference type="GO" id="GO:0005789">
    <property type="term" value="C:endoplasmic reticulum membrane"/>
    <property type="evidence" value="ECO:0000318"/>
    <property type="project" value="GO_Central"/>
</dbReference>
<dbReference type="InParanoid" id="A0A0Q3NRM4"/>
<evidence type="ECO:0000313" key="2">
    <source>
        <dbReference type="EnsemblPlants" id="KQK20158"/>
    </source>
</evidence>
<dbReference type="Proteomes" id="UP000008810">
    <property type="component" value="Chromosome 1"/>
</dbReference>
<organism evidence="1">
    <name type="scientific">Brachypodium distachyon</name>
    <name type="common">Purple false brome</name>
    <name type="synonym">Trachynia distachya</name>
    <dbReference type="NCBI Taxonomy" id="15368"/>
    <lineage>
        <taxon>Eukaryota</taxon>
        <taxon>Viridiplantae</taxon>
        <taxon>Streptophyta</taxon>
        <taxon>Embryophyta</taxon>
        <taxon>Tracheophyta</taxon>
        <taxon>Spermatophyta</taxon>
        <taxon>Magnoliopsida</taxon>
        <taxon>Liliopsida</taxon>
        <taxon>Poales</taxon>
        <taxon>Poaceae</taxon>
        <taxon>BOP clade</taxon>
        <taxon>Pooideae</taxon>
        <taxon>Stipodae</taxon>
        <taxon>Brachypodieae</taxon>
        <taxon>Brachypodium</taxon>
    </lineage>
</organism>
<evidence type="ECO:0000313" key="1">
    <source>
        <dbReference type="EMBL" id="KQK20158.1"/>
    </source>
</evidence>
<accession>A0A0Q3NRM4</accession>
<evidence type="ECO:0008006" key="4">
    <source>
        <dbReference type="Google" id="ProtNLM"/>
    </source>
</evidence>
<proteinExistence type="predicted"/>
<dbReference type="STRING" id="15368.A0A0Q3NRM4"/>
<evidence type="ECO:0000313" key="3">
    <source>
        <dbReference type="Proteomes" id="UP000008810"/>
    </source>
</evidence>
<reference evidence="1" key="2">
    <citation type="submission" date="2017-06" db="EMBL/GenBank/DDBJ databases">
        <title>WGS assembly of Brachypodium distachyon.</title>
        <authorList>
            <consortium name="The International Brachypodium Initiative"/>
            <person name="Lucas S."/>
            <person name="Harmon-Smith M."/>
            <person name="Lail K."/>
            <person name="Tice H."/>
            <person name="Grimwood J."/>
            <person name="Bruce D."/>
            <person name="Barry K."/>
            <person name="Shu S."/>
            <person name="Lindquist E."/>
            <person name="Wang M."/>
            <person name="Pitluck S."/>
            <person name="Vogel J.P."/>
            <person name="Garvin D.F."/>
            <person name="Mockler T.C."/>
            <person name="Schmutz J."/>
            <person name="Rokhsar D."/>
            <person name="Bevan M.W."/>
        </authorList>
    </citation>
    <scope>NUCLEOTIDE SEQUENCE</scope>
    <source>
        <strain evidence="1">Bd21</strain>
    </source>
</reference>
<dbReference type="InterPro" id="IPR050307">
    <property type="entry name" value="Sterol_Desaturase_Related"/>
</dbReference>
<gene>
    <name evidence="1" type="ORF">BRADI_1g52713v3</name>
</gene>
<dbReference type="GO" id="GO:0016491">
    <property type="term" value="F:oxidoreductase activity"/>
    <property type="evidence" value="ECO:0000318"/>
    <property type="project" value="GO_Central"/>
</dbReference>
<dbReference type="EMBL" id="CM000880">
    <property type="protein sequence ID" value="KQK20158.1"/>
    <property type="molecule type" value="Genomic_DNA"/>
</dbReference>
<dbReference type="Gramene" id="KQK20158">
    <property type="protein sequence ID" value="KQK20158"/>
    <property type="gene ID" value="BRADI_1g52713v3"/>
</dbReference>